<feature type="active site" description="Proton donor/acceptor" evidence="1">
    <location>
        <position position="201"/>
    </location>
</feature>
<evidence type="ECO:0000256" key="4">
    <source>
        <dbReference type="SAM" id="SignalP"/>
    </source>
</evidence>
<dbReference type="GO" id="GO:0003824">
    <property type="term" value="F:catalytic activity"/>
    <property type="evidence" value="ECO:0007669"/>
    <property type="project" value="InterPro"/>
</dbReference>
<dbReference type="Pfam" id="PF00300">
    <property type="entry name" value="His_Phos_1"/>
    <property type="match status" value="1"/>
</dbReference>
<feature type="binding site" evidence="2">
    <location>
        <begin position="118"/>
        <end position="125"/>
    </location>
    <ligand>
        <name>substrate</name>
    </ligand>
</feature>
<accession>A0A8J5XAE2</accession>
<keyword evidence="6" id="KW-1185">Reference proteome</keyword>
<proteinExistence type="predicted"/>
<feature type="signal peptide" evidence="4">
    <location>
        <begin position="1"/>
        <end position="17"/>
    </location>
</feature>
<dbReference type="PROSITE" id="PS00175">
    <property type="entry name" value="PG_MUTASE"/>
    <property type="match status" value="1"/>
</dbReference>
<dbReference type="OMA" id="NCETWVL"/>
<organism evidence="5 6">
    <name type="scientific">Diacronema lutheri</name>
    <name type="common">Unicellular marine alga</name>
    <name type="synonym">Monochrysis lutheri</name>
    <dbReference type="NCBI Taxonomy" id="2081491"/>
    <lineage>
        <taxon>Eukaryota</taxon>
        <taxon>Haptista</taxon>
        <taxon>Haptophyta</taxon>
        <taxon>Pavlovophyceae</taxon>
        <taxon>Pavlovales</taxon>
        <taxon>Pavlovaceae</taxon>
        <taxon>Diacronema</taxon>
    </lineage>
</organism>
<name>A0A8J5XAE2_DIALT</name>
<feature type="active site" description="Tele-phosphohistidine intermediate" evidence="1">
    <location>
        <position position="119"/>
    </location>
</feature>
<dbReference type="EMBL" id="JAGTXO010000040">
    <property type="protein sequence ID" value="KAG8459540.1"/>
    <property type="molecule type" value="Genomic_DNA"/>
</dbReference>
<dbReference type="Gene3D" id="3.40.50.1240">
    <property type="entry name" value="Phosphoglycerate mutase-like"/>
    <property type="match status" value="1"/>
</dbReference>
<feature type="region of interest" description="Disordered" evidence="3">
    <location>
        <begin position="340"/>
        <end position="363"/>
    </location>
</feature>
<dbReference type="Proteomes" id="UP000751190">
    <property type="component" value="Unassembled WGS sequence"/>
</dbReference>
<gene>
    <name evidence="5" type="ORF">KFE25_012875</name>
</gene>
<evidence type="ECO:0000256" key="1">
    <source>
        <dbReference type="PIRSR" id="PIRSR613078-1"/>
    </source>
</evidence>
<feature type="chain" id="PRO_5035194966" evidence="4">
    <location>
        <begin position="18"/>
        <end position="363"/>
    </location>
</feature>
<dbReference type="InterPro" id="IPR052765">
    <property type="entry name" value="PGM-Related"/>
</dbReference>
<evidence type="ECO:0000256" key="2">
    <source>
        <dbReference type="PIRSR" id="PIRSR613078-2"/>
    </source>
</evidence>
<reference evidence="5" key="1">
    <citation type="submission" date="2021-05" db="EMBL/GenBank/DDBJ databases">
        <title>The genome of the haptophyte Pavlova lutheri (Diacronema luteri, Pavlovales) - a model for lipid biosynthesis in eukaryotic algae.</title>
        <authorList>
            <person name="Hulatt C.J."/>
            <person name="Posewitz M.C."/>
        </authorList>
    </citation>
    <scope>NUCLEOTIDE SEQUENCE</scope>
    <source>
        <strain evidence="5">NIVA-4/92</strain>
    </source>
</reference>
<dbReference type="SMART" id="SM00855">
    <property type="entry name" value="PGAM"/>
    <property type="match status" value="1"/>
</dbReference>
<dbReference type="SUPFAM" id="SSF53254">
    <property type="entry name" value="Phosphoglycerate mutase-like"/>
    <property type="match status" value="1"/>
</dbReference>
<dbReference type="PANTHER" id="PTHR46192">
    <property type="entry name" value="BROAD-RANGE ACID PHOSPHATASE DET1"/>
    <property type="match status" value="1"/>
</dbReference>
<protein>
    <submittedName>
        <fullName evidence="5">Uncharacterized protein</fullName>
    </submittedName>
</protein>
<dbReference type="InterPro" id="IPR029033">
    <property type="entry name" value="His_PPase_superfam"/>
</dbReference>
<evidence type="ECO:0000256" key="3">
    <source>
        <dbReference type="SAM" id="MobiDB-lite"/>
    </source>
</evidence>
<dbReference type="OrthoDB" id="10261749at2759"/>
<dbReference type="InterPro" id="IPR013078">
    <property type="entry name" value="His_Pase_superF_clade-1"/>
</dbReference>
<feature type="binding site" evidence="2">
    <location>
        <position position="174"/>
    </location>
    <ligand>
        <name>substrate</name>
    </ligand>
</feature>
<evidence type="ECO:0000313" key="5">
    <source>
        <dbReference type="EMBL" id="KAG8459540.1"/>
    </source>
</evidence>
<keyword evidence="4" id="KW-0732">Signal</keyword>
<sequence>MAGITLVVLAATSATAATRVAPACAWHGVPSHARVSAFPVRRPCPPAVAALGARRARPMLAESCTPVVPARPHGGLAALLRVVQGAFYALWLGLCSRVAKGIEEIRKSSRPAKIFLVRHGQSRGNVDETLYSVIADHDMELTELGREQARCAGRFLRAITGDGPVHCFHSPYRRASQTLAEIIGDFDPAKVATREEVLLREQEFGNFQDVELIRRSKAERRRYGRFWYRFQNGESGADVHNRAADFLSTLFRQMDLSSKRAPHYIILAHGLFIRLLCMRYLGWQVAQFEQVWNPRNCETWVLERRPDGRYHLTAAYYPVEGPDGSLEMIESPLHYGPDRSLTIPQGMRRPRSAPTSLAVPDAL</sequence>
<dbReference type="CDD" id="cd07067">
    <property type="entry name" value="HP_PGM_like"/>
    <property type="match status" value="1"/>
</dbReference>
<dbReference type="AlphaFoldDB" id="A0A8J5XAE2"/>
<evidence type="ECO:0000313" key="6">
    <source>
        <dbReference type="Proteomes" id="UP000751190"/>
    </source>
</evidence>
<comment type="caution">
    <text evidence="5">The sequence shown here is derived from an EMBL/GenBank/DDBJ whole genome shotgun (WGS) entry which is preliminary data.</text>
</comment>
<dbReference type="InterPro" id="IPR001345">
    <property type="entry name" value="PG/BPGM_mutase_AS"/>
</dbReference>